<accession>A0A1I0ZYT6</accession>
<proteinExistence type="predicted"/>
<dbReference type="AlphaFoldDB" id="A0A1I0ZYT6"/>
<protein>
    <submittedName>
        <fullName evidence="2">Uncharacterized protein</fullName>
    </submittedName>
</protein>
<name>A0A1I0ZYT6_9CLOT</name>
<dbReference type="EMBL" id="FOKI01000025">
    <property type="protein sequence ID" value="SFB29283.1"/>
    <property type="molecule type" value="Genomic_DNA"/>
</dbReference>
<feature type="transmembrane region" description="Helical" evidence="1">
    <location>
        <begin position="7"/>
        <end position="27"/>
    </location>
</feature>
<keyword evidence="1" id="KW-0812">Transmembrane</keyword>
<dbReference type="Proteomes" id="UP000198619">
    <property type="component" value="Unassembled WGS sequence"/>
</dbReference>
<sequence>MVIKKKNVIHAIILIFITWCGNIIYYVNTEIDKPLFLKNYKEVSDNGMFQLYNIDNSYKSNEMLYVIFPEIQSKPAYITNNENFSNNHYRLNNFNIDLRNIKTQNNEMLYDELKDKSFVITKMIYGDIYGEEHEVDLGEIHLLKRKEEKKHQYDLYKRVGTQSTSDKKRGVLFRAWDNISIDKVESNFYDQIKNKFEISINNVPLDEIKVPLKINRYDDIYVESTDNTNETHDYSFEIKLNISDPEGSMDCIKFNVGNQILYKDKILSSKFIKQLKNEGV</sequence>
<keyword evidence="3" id="KW-1185">Reference proteome</keyword>
<evidence type="ECO:0000313" key="2">
    <source>
        <dbReference type="EMBL" id="SFB29283.1"/>
    </source>
</evidence>
<dbReference type="RefSeq" id="WP_090042304.1">
    <property type="nucleotide sequence ID" value="NZ_FOKI01000025.1"/>
</dbReference>
<evidence type="ECO:0000313" key="3">
    <source>
        <dbReference type="Proteomes" id="UP000198619"/>
    </source>
</evidence>
<evidence type="ECO:0000256" key="1">
    <source>
        <dbReference type="SAM" id="Phobius"/>
    </source>
</evidence>
<dbReference type="OrthoDB" id="1905191at2"/>
<gene>
    <name evidence="2" type="ORF">SAMN04488528_102535</name>
</gene>
<reference evidence="2 3" key="1">
    <citation type="submission" date="2016-10" db="EMBL/GenBank/DDBJ databases">
        <authorList>
            <person name="de Groot N.N."/>
        </authorList>
    </citation>
    <scope>NUCLEOTIDE SEQUENCE [LARGE SCALE GENOMIC DNA]</scope>
    <source>
        <strain evidence="2 3">DSM 12271</strain>
    </source>
</reference>
<organism evidence="2 3">
    <name type="scientific">Clostridium frigidicarnis</name>
    <dbReference type="NCBI Taxonomy" id="84698"/>
    <lineage>
        <taxon>Bacteria</taxon>
        <taxon>Bacillati</taxon>
        <taxon>Bacillota</taxon>
        <taxon>Clostridia</taxon>
        <taxon>Eubacteriales</taxon>
        <taxon>Clostridiaceae</taxon>
        <taxon>Clostridium</taxon>
    </lineage>
</organism>
<dbReference type="STRING" id="84698.SAMN04488528_102535"/>
<keyword evidence="1" id="KW-1133">Transmembrane helix</keyword>
<keyword evidence="1" id="KW-0472">Membrane</keyword>